<comment type="caution">
    <text evidence="1">The sequence shown here is derived from an EMBL/GenBank/DDBJ whole genome shotgun (WGS) entry which is preliminary data.</text>
</comment>
<protein>
    <submittedName>
        <fullName evidence="1">Zinc ABC transporter substrate-binding protein</fullName>
    </submittedName>
</protein>
<organism evidence="1 2">
    <name type="scientific">Serratia grimesii</name>
    <dbReference type="NCBI Taxonomy" id="82995"/>
    <lineage>
        <taxon>Bacteria</taxon>
        <taxon>Pseudomonadati</taxon>
        <taxon>Pseudomonadota</taxon>
        <taxon>Gammaproteobacteria</taxon>
        <taxon>Enterobacterales</taxon>
        <taxon>Yersiniaceae</taxon>
        <taxon>Serratia</taxon>
    </lineage>
</organism>
<reference evidence="1 2" key="1">
    <citation type="journal article" date="2018" name="Nat. Biotechnol.">
        <title>A standardized bacterial taxonomy based on genome phylogeny substantially revises the tree of life.</title>
        <authorList>
            <person name="Parks D.H."/>
            <person name="Chuvochina M."/>
            <person name="Waite D.W."/>
            <person name="Rinke C."/>
            <person name="Skarshewski A."/>
            <person name="Chaumeil P.A."/>
            <person name="Hugenholtz P."/>
        </authorList>
    </citation>
    <scope>NUCLEOTIDE SEQUENCE [LARGE SCALE GENOMIC DNA]</scope>
    <source>
        <strain evidence="1">UBA11264</strain>
    </source>
</reference>
<dbReference type="Proteomes" id="UP000262210">
    <property type="component" value="Unassembled WGS sequence"/>
</dbReference>
<name>A0A9C7QVG7_9GAMM</name>
<gene>
    <name evidence="1" type="ORF">DHV72_05960</name>
</gene>
<evidence type="ECO:0000313" key="2">
    <source>
        <dbReference type="Proteomes" id="UP000262210"/>
    </source>
</evidence>
<sequence length="108" mass="12911">MNKLEIYIKMFGLVLPYVRSIQLQNSWVKLRDVSCYLETELIHNLPESLMCNSMTEHDVWFLNNQAKYYFEKCNDDISPNYNQHVYYIGELFKITPDELRPKLTWAGP</sequence>
<dbReference type="AlphaFoldDB" id="A0A9C7QVG7"/>
<evidence type="ECO:0000313" key="1">
    <source>
        <dbReference type="EMBL" id="HCJ99558.1"/>
    </source>
</evidence>
<dbReference type="EMBL" id="DPSM01000011">
    <property type="protein sequence ID" value="HCJ99558.1"/>
    <property type="molecule type" value="Genomic_DNA"/>
</dbReference>
<accession>A0A9C7QVG7</accession>
<proteinExistence type="predicted"/>